<organism evidence="2 3">
    <name type="scientific">Jannaschia pagri</name>
    <dbReference type="NCBI Taxonomy" id="2829797"/>
    <lineage>
        <taxon>Bacteria</taxon>
        <taxon>Pseudomonadati</taxon>
        <taxon>Pseudomonadota</taxon>
        <taxon>Alphaproteobacteria</taxon>
        <taxon>Rhodobacterales</taxon>
        <taxon>Roseobacteraceae</taxon>
        <taxon>Jannaschia</taxon>
    </lineage>
</organism>
<protein>
    <submittedName>
        <fullName evidence="2">Uncharacterized protein</fullName>
    </submittedName>
</protein>
<dbReference type="InterPro" id="IPR017853">
    <property type="entry name" value="GH"/>
</dbReference>
<dbReference type="Gene3D" id="3.20.20.80">
    <property type="entry name" value="Glycosidases"/>
    <property type="match status" value="1"/>
</dbReference>
<feature type="region of interest" description="Disordered" evidence="1">
    <location>
        <begin position="510"/>
        <end position="565"/>
    </location>
</feature>
<feature type="compositionally biased region" description="Acidic residues" evidence="1">
    <location>
        <begin position="543"/>
        <end position="561"/>
    </location>
</feature>
<evidence type="ECO:0000313" key="2">
    <source>
        <dbReference type="EMBL" id="GIT96206.1"/>
    </source>
</evidence>
<keyword evidence="3" id="KW-1185">Reference proteome</keyword>
<reference evidence="2 3" key="1">
    <citation type="submission" date="2021-05" db="EMBL/GenBank/DDBJ databases">
        <title>Bacteria Genome sequencing.</title>
        <authorList>
            <person name="Takabe Y."/>
            <person name="Nakajima Y."/>
            <person name="Suzuki S."/>
            <person name="Shiozaki T."/>
        </authorList>
    </citation>
    <scope>NUCLEOTIDE SEQUENCE [LARGE SCALE GENOMIC DNA]</scope>
    <source>
        <strain evidence="2 3">AI_62</strain>
    </source>
</reference>
<sequence length="587" mass="62800">MAQAKTPTLEGEVISPALFGGNFLADRYPLGTSGGIESQIDALGVTGLRYPGGSLTERLFDIRTPDAPRVTNDDGSEREFVPLSDFLDYAEAEGHAVTIVVPTRDNLSVRTDAAGDRFPAFSETDLRDFVRDVATGVYGDAEIEAFEIGNEYWGSGEMTAVEYGRLASRMADIIDDELLAVKLETGEDPGIDVIVQAGTNNAFSNLSDDYAGQPVDAVLDALNDRFDADFQAEDVVFFGGKINWRGVNDELVLREFSADEREAVDGVVTHIYSKESVSPGQRDFGLKQVERAWGEELPGVDIHVTEWNKSASDRRLADDEDFGLYQAHEILDVMESMITAGVDQAHVWPLVQNTRNALAPDAADGALSPAGEMFAMMSSSLRGKALLDFAPQDRDVTEVQTGEADIHGFYGDGELVFYLASTSPKVETTTFDLSGMVAGGSGIVSAKLLGVAEGDLPGSTDARAMVEDVPADEVYDNGTVVATLAPGEILELRIEDFDPTADFRTLMDQVDMPADLPPPDPRPEPVEDPDDPADVGLPALPAPEEDPDDDQSEPPADEDGGADGGLFESMGVLLLLLPVLALAGLAG</sequence>
<dbReference type="Proteomes" id="UP000786693">
    <property type="component" value="Unassembled WGS sequence"/>
</dbReference>
<accession>A0ABQ4NP87</accession>
<proteinExistence type="predicted"/>
<gene>
    <name evidence="2" type="ORF">JANAI62_28290</name>
</gene>
<name>A0ABQ4NP87_9RHOB</name>
<evidence type="ECO:0000313" key="3">
    <source>
        <dbReference type="Proteomes" id="UP000786693"/>
    </source>
</evidence>
<dbReference type="RefSeq" id="WP_220749707.1">
    <property type="nucleotide sequence ID" value="NZ_BPFH01000005.1"/>
</dbReference>
<comment type="caution">
    <text evidence="2">The sequence shown here is derived from an EMBL/GenBank/DDBJ whole genome shotgun (WGS) entry which is preliminary data.</text>
</comment>
<dbReference type="SUPFAM" id="SSF51445">
    <property type="entry name" value="(Trans)glycosidases"/>
    <property type="match status" value="1"/>
</dbReference>
<dbReference type="EMBL" id="BPFH01000005">
    <property type="protein sequence ID" value="GIT96206.1"/>
    <property type="molecule type" value="Genomic_DNA"/>
</dbReference>
<evidence type="ECO:0000256" key="1">
    <source>
        <dbReference type="SAM" id="MobiDB-lite"/>
    </source>
</evidence>